<dbReference type="PROSITE" id="PS51155">
    <property type="entry name" value="CHIT_BIND_RR_2"/>
    <property type="match status" value="1"/>
</dbReference>
<organism evidence="5 6">
    <name type="scientific">Trichoplusia ni</name>
    <name type="common">Cabbage looper</name>
    <dbReference type="NCBI Taxonomy" id="7111"/>
    <lineage>
        <taxon>Eukaryota</taxon>
        <taxon>Metazoa</taxon>
        <taxon>Ecdysozoa</taxon>
        <taxon>Arthropoda</taxon>
        <taxon>Hexapoda</taxon>
        <taxon>Insecta</taxon>
        <taxon>Pterygota</taxon>
        <taxon>Neoptera</taxon>
        <taxon>Endopterygota</taxon>
        <taxon>Lepidoptera</taxon>
        <taxon>Glossata</taxon>
        <taxon>Ditrysia</taxon>
        <taxon>Noctuoidea</taxon>
        <taxon>Noctuidae</taxon>
        <taxon>Plusiinae</taxon>
        <taxon>Trichoplusia</taxon>
    </lineage>
</organism>
<reference evidence="6" key="1">
    <citation type="submission" date="2025-08" db="UniProtKB">
        <authorList>
            <consortium name="RefSeq"/>
        </authorList>
    </citation>
    <scope>IDENTIFICATION</scope>
</reference>
<dbReference type="Pfam" id="PF00379">
    <property type="entry name" value="Chitin_bind_4"/>
    <property type="match status" value="1"/>
</dbReference>
<dbReference type="GO" id="GO:0062129">
    <property type="term" value="C:chitin-based extracellular matrix"/>
    <property type="evidence" value="ECO:0007669"/>
    <property type="project" value="TreeGrafter"/>
</dbReference>
<keyword evidence="2 4" id="KW-0732">Signal</keyword>
<dbReference type="PANTHER" id="PTHR10380:SF173">
    <property type="entry name" value="CUTICULAR PROTEIN 47EF, ISOFORM C-RELATED"/>
    <property type="match status" value="1"/>
</dbReference>
<evidence type="ECO:0000313" key="5">
    <source>
        <dbReference type="Proteomes" id="UP000322000"/>
    </source>
</evidence>
<feature type="signal peptide" evidence="4">
    <location>
        <begin position="1"/>
        <end position="28"/>
    </location>
</feature>
<dbReference type="InterPro" id="IPR000618">
    <property type="entry name" value="Insect_cuticle"/>
</dbReference>
<dbReference type="Proteomes" id="UP000322000">
    <property type="component" value="Chromosome 6"/>
</dbReference>
<dbReference type="AlphaFoldDB" id="A0A7E5VP00"/>
<keyword evidence="1 3" id="KW-0193">Cuticle</keyword>
<dbReference type="PANTHER" id="PTHR10380">
    <property type="entry name" value="CUTICLE PROTEIN"/>
    <property type="match status" value="1"/>
</dbReference>
<dbReference type="OrthoDB" id="6436213at2759"/>
<protein>
    <submittedName>
        <fullName evidence="6">Endocuticle structural glycoprotein SgAbd-5-like</fullName>
    </submittedName>
</protein>
<evidence type="ECO:0000256" key="3">
    <source>
        <dbReference type="PROSITE-ProRule" id="PRU00497"/>
    </source>
</evidence>
<gene>
    <name evidence="6" type="primary">LOC113495396</name>
</gene>
<dbReference type="RefSeq" id="XP_026729896.1">
    <property type="nucleotide sequence ID" value="XM_026874095.1"/>
</dbReference>
<proteinExistence type="predicted"/>
<dbReference type="InterPro" id="IPR050468">
    <property type="entry name" value="Cuticle_Struct_Prot"/>
</dbReference>
<accession>A0A7E5VP00</accession>
<dbReference type="KEGG" id="tnl:113495396"/>
<evidence type="ECO:0000256" key="2">
    <source>
        <dbReference type="ARBA" id="ARBA00022729"/>
    </source>
</evidence>
<evidence type="ECO:0000256" key="4">
    <source>
        <dbReference type="SAM" id="SignalP"/>
    </source>
</evidence>
<keyword evidence="5" id="KW-1185">Reference proteome</keyword>
<dbReference type="InParanoid" id="A0A7E5VP00"/>
<dbReference type="PRINTS" id="PR00947">
    <property type="entry name" value="CUTICLE"/>
</dbReference>
<evidence type="ECO:0000313" key="6">
    <source>
        <dbReference type="RefSeq" id="XP_026729896.1"/>
    </source>
</evidence>
<sequence>MSVKLVRFTMYRIVVVAFALVSLTAGAALPDESQARIISYDSTSDPDGSYNFSYETSNGITRSESGRLVNVGQEDEHIEVSGSYSYTDTDGKPVSVFYTADENGFQIQGPVPVNRDRYFQPNVVASLLGK</sequence>
<evidence type="ECO:0000256" key="1">
    <source>
        <dbReference type="ARBA" id="ARBA00022460"/>
    </source>
</evidence>
<dbReference type="GO" id="GO:0008010">
    <property type="term" value="F:structural constituent of chitin-based larval cuticle"/>
    <property type="evidence" value="ECO:0007669"/>
    <property type="project" value="TreeGrafter"/>
</dbReference>
<name>A0A7E5VP00_TRINI</name>
<dbReference type="GeneID" id="113495396"/>
<feature type="chain" id="PRO_5028883854" evidence="4">
    <location>
        <begin position="29"/>
        <end position="130"/>
    </location>
</feature>